<dbReference type="Proteomes" id="UP000831787">
    <property type="component" value="Chromosome"/>
</dbReference>
<dbReference type="CDD" id="cd00093">
    <property type="entry name" value="HTH_XRE"/>
    <property type="match status" value="1"/>
</dbReference>
<feature type="domain" description="HTH cro/C1-type" evidence="2">
    <location>
        <begin position="5"/>
        <end position="59"/>
    </location>
</feature>
<dbReference type="SUPFAM" id="SSF47413">
    <property type="entry name" value="lambda repressor-like DNA-binding domains"/>
    <property type="match status" value="1"/>
</dbReference>
<evidence type="ECO:0000256" key="1">
    <source>
        <dbReference type="ARBA" id="ARBA00023125"/>
    </source>
</evidence>
<protein>
    <submittedName>
        <fullName evidence="3">Helix-turn-helix domain-containing protein</fullName>
    </submittedName>
</protein>
<accession>A0ABY4EMH6</accession>
<keyword evidence="1" id="KW-0238">DNA-binding</keyword>
<dbReference type="SMART" id="SM00530">
    <property type="entry name" value="HTH_XRE"/>
    <property type="match status" value="1"/>
</dbReference>
<evidence type="ECO:0000259" key="2">
    <source>
        <dbReference type="PROSITE" id="PS50943"/>
    </source>
</evidence>
<dbReference type="InterPro" id="IPR050807">
    <property type="entry name" value="TransReg_Diox_bact_type"/>
</dbReference>
<sequence>MRTWLIHLRKEKRLTQQQVAQTAHIDRAYYAQIESGTRNPSMAVASQIANVLSINPSLFFSDVISEPFELALINSPIIVAHCDLELRYTWMFNPHPDFDINKVIGKRDDQLAESDGVTALMRLKKEVIESGKTIRKKISLPHSNGLLHYDVFGQPLYNEKKDIIGAATASTELLP</sequence>
<reference evidence="3 4" key="1">
    <citation type="submission" date="2022-04" db="EMBL/GenBank/DDBJ databases">
        <title>Halobacillus sp. isolated from saltern.</title>
        <authorList>
            <person name="Won M."/>
            <person name="Lee C.-M."/>
            <person name="Woen H.-Y."/>
            <person name="Kwon S.-W."/>
        </authorList>
    </citation>
    <scope>NUCLEOTIDE SEQUENCE [LARGE SCALE GENOMIC DNA]</scope>
    <source>
        <strain evidence="3 4">SSBR10-3</strain>
    </source>
</reference>
<organism evidence="3 4">
    <name type="scientific">Halobacillus salinarum</name>
    <dbReference type="NCBI Taxonomy" id="2932257"/>
    <lineage>
        <taxon>Bacteria</taxon>
        <taxon>Bacillati</taxon>
        <taxon>Bacillota</taxon>
        <taxon>Bacilli</taxon>
        <taxon>Bacillales</taxon>
        <taxon>Bacillaceae</taxon>
        <taxon>Halobacillus</taxon>
    </lineage>
</organism>
<evidence type="ECO:0000313" key="4">
    <source>
        <dbReference type="Proteomes" id="UP000831787"/>
    </source>
</evidence>
<dbReference type="RefSeq" id="WP_244711726.1">
    <property type="nucleotide sequence ID" value="NZ_CP095073.1"/>
</dbReference>
<dbReference type="Pfam" id="PF01381">
    <property type="entry name" value="HTH_3"/>
    <property type="match status" value="1"/>
</dbReference>
<gene>
    <name evidence="3" type="ORF">MUN89_04380</name>
</gene>
<proteinExistence type="predicted"/>
<evidence type="ECO:0000313" key="3">
    <source>
        <dbReference type="EMBL" id="UOQ45192.1"/>
    </source>
</evidence>
<dbReference type="Gene3D" id="1.10.260.40">
    <property type="entry name" value="lambda repressor-like DNA-binding domains"/>
    <property type="match status" value="1"/>
</dbReference>
<dbReference type="EMBL" id="CP095073">
    <property type="protein sequence ID" value="UOQ45192.1"/>
    <property type="molecule type" value="Genomic_DNA"/>
</dbReference>
<dbReference type="PROSITE" id="PS50943">
    <property type="entry name" value="HTH_CROC1"/>
    <property type="match status" value="1"/>
</dbReference>
<keyword evidence="4" id="KW-1185">Reference proteome</keyword>
<dbReference type="InterPro" id="IPR001387">
    <property type="entry name" value="Cro/C1-type_HTH"/>
</dbReference>
<dbReference type="PANTHER" id="PTHR46797:SF1">
    <property type="entry name" value="METHYLPHOSPHONATE SYNTHASE"/>
    <property type="match status" value="1"/>
</dbReference>
<dbReference type="PANTHER" id="PTHR46797">
    <property type="entry name" value="HTH-TYPE TRANSCRIPTIONAL REGULATOR"/>
    <property type="match status" value="1"/>
</dbReference>
<name>A0ABY4EMH6_9BACI</name>
<dbReference type="InterPro" id="IPR010982">
    <property type="entry name" value="Lambda_DNA-bd_dom_sf"/>
</dbReference>